<evidence type="ECO:0000313" key="1">
    <source>
        <dbReference type="EMBL" id="SHE58385.1"/>
    </source>
</evidence>
<dbReference type="OrthoDB" id="6199301at2"/>
<gene>
    <name evidence="1" type="ORF">SAMN02745148_00708</name>
</gene>
<dbReference type="Proteomes" id="UP000184346">
    <property type="component" value="Unassembled WGS sequence"/>
</dbReference>
<dbReference type="PROSITE" id="PS51257">
    <property type="entry name" value="PROKAR_LIPOPROTEIN"/>
    <property type="match status" value="1"/>
</dbReference>
<dbReference type="Pfam" id="PF06804">
    <property type="entry name" value="Lipoprotein_18"/>
    <property type="match status" value="1"/>
</dbReference>
<dbReference type="RefSeq" id="WP_072819794.1">
    <property type="nucleotide sequence ID" value="NZ_FQUJ01000003.1"/>
</dbReference>
<protein>
    <submittedName>
        <fullName evidence="1">Beta-barrel assembly machine subunit BamC</fullName>
    </submittedName>
</protein>
<dbReference type="AlphaFoldDB" id="A0A1M4UP03"/>
<dbReference type="STRING" id="1121942.SAMN02745148_00708"/>
<reference evidence="1 2" key="1">
    <citation type="submission" date="2016-11" db="EMBL/GenBank/DDBJ databases">
        <authorList>
            <person name="Jaros S."/>
            <person name="Januszkiewicz K."/>
            <person name="Wedrychowicz H."/>
        </authorList>
    </citation>
    <scope>NUCLEOTIDE SEQUENCE [LARGE SCALE GENOMIC DNA]</scope>
    <source>
        <strain evidence="1 2">DSM 19980</strain>
    </source>
</reference>
<proteinExistence type="predicted"/>
<keyword evidence="2" id="KW-1185">Reference proteome</keyword>
<dbReference type="Gene3D" id="3.30.310.170">
    <property type="entry name" value="Outer membrane protein assembly factor BamC"/>
    <property type="match status" value="1"/>
</dbReference>
<sequence length="317" mass="35058">MNPVFKWIPLAVAFALAASGCSRSGYYYDRNEEYREAELAEPLQLPETRRASRYQDAMPVPPASNDFLAEGEFEAPRPQPLAGSRQGEQAFIEEREAGADRWLLVNAAPAAIWPRLQAFVDQRGLATQALDASSGRIVTDQATLSVRQGLRGNTSEVRCENAAGVHYAQCLSALNDYLASFGEQEQSVSLAAQNLSRDDRVRLENAGGEWQLLMALGFDRAWSELFYQLENNFAGEGRRLLDQNRSRGEFLVEYTPRGEEGGFLGLFGDDAETRRYRLEVDEPGQGTTRVRVAAADEAPLSGSDARELLDTLAATLR</sequence>
<accession>A0A1M4UP03</accession>
<evidence type="ECO:0000313" key="2">
    <source>
        <dbReference type="Proteomes" id="UP000184346"/>
    </source>
</evidence>
<dbReference type="InterPro" id="IPR010653">
    <property type="entry name" value="NlpB/DapX"/>
</dbReference>
<organism evidence="1 2">
    <name type="scientific">Modicisalibacter ilicicola DSM 19980</name>
    <dbReference type="NCBI Taxonomy" id="1121942"/>
    <lineage>
        <taxon>Bacteria</taxon>
        <taxon>Pseudomonadati</taxon>
        <taxon>Pseudomonadota</taxon>
        <taxon>Gammaproteobacteria</taxon>
        <taxon>Oceanospirillales</taxon>
        <taxon>Halomonadaceae</taxon>
        <taxon>Modicisalibacter</taxon>
    </lineage>
</organism>
<name>A0A1M4UP03_9GAMM</name>
<dbReference type="EMBL" id="FQUJ01000003">
    <property type="protein sequence ID" value="SHE58385.1"/>
    <property type="molecule type" value="Genomic_DNA"/>
</dbReference>
<dbReference type="InterPro" id="IPR042268">
    <property type="entry name" value="BamC_C"/>
</dbReference>